<dbReference type="AlphaFoldDB" id="A0A835RD17"/>
<name>A0A835RD17_VANPL</name>
<accession>A0A835RD17</accession>
<evidence type="ECO:0000313" key="2">
    <source>
        <dbReference type="Proteomes" id="UP000636800"/>
    </source>
</evidence>
<organism evidence="1 2">
    <name type="scientific">Vanilla planifolia</name>
    <name type="common">Vanilla</name>
    <dbReference type="NCBI Taxonomy" id="51239"/>
    <lineage>
        <taxon>Eukaryota</taxon>
        <taxon>Viridiplantae</taxon>
        <taxon>Streptophyta</taxon>
        <taxon>Embryophyta</taxon>
        <taxon>Tracheophyta</taxon>
        <taxon>Spermatophyta</taxon>
        <taxon>Magnoliopsida</taxon>
        <taxon>Liliopsida</taxon>
        <taxon>Asparagales</taxon>
        <taxon>Orchidaceae</taxon>
        <taxon>Vanilloideae</taxon>
        <taxon>Vanilleae</taxon>
        <taxon>Vanilla</taxon>
    </lineage>
</organism>
<protein>
    <submittedName>
        <fullName evidence="1">Uncharacterized protein</fullName>
    </submittedName>
</protein>
<evidence type="ECO:0000313" key="1">
    <source>
        <dbReference type="EMBL" id="KAG0485715.1"/>
    </source>
</evidence>
<gene>
    <name evidence="1" type="ORF">HPP92_009794</name>
</gene>
<dbReference type="EMBL" id="JADCNL010000004">
    <property type="protein sequence ID" value="KAG0485715.1"/>
    <property type="molecule type" value="Genomic_DNA"/>
</dbReference>
<comment type="caution">
    <text evidence="1">The sequence shown here is derived from an EMBL/GenBank/DDBJ whole genome shotgun (WGS) entry which is preliminary data.</text>
</comment>
<proteinExistence type="predicted"/>
<reference evidence="1 2" key="1">
    <citation type="journal article" date="2020" name="Nat. Food">
        <title>A phased Vanilla planifolia genome enables genetic improvement of flavour and production.</title>
        <authorList>
            <person name="Hasing T."/>
            <person name="Tang H."/>
            <person name="Brym M."/>
            <person name="Khazi F."/>
            <person name="Huang T."/>
            <person name="Chambers A.H."/>
        </authorList>
    </citation>
    <scope>NUCLEOTIDE SEQUENCE [LARGE SCALE GENOMIC DNA]</scope>
    <source>
        <tissue evidence="1">Leaf</tissue>
    </source>
</reference>
<sequence>MGEFRIDAEPPNLEGEAGQRIIIYIEFGKVDGYVVVGIFAIYESRLLQLEETSARFYYNAEK</sequence>
<keyword evidence="2" id="KW-1185">Reference proteome</keyword>
<dbReference type="Proteomes" id="UP000636800">
    <property type="component" value="Unassembled WGS sequence"/>
</dbReference>